<name>A0A6C0ERJ5_9ZZZZ</name>
<dbReference type="EMBL" id="MN738924">
    <property type="protein sequence ID" value="QHT31598.1"/>
    <property type="molecule type" value="Genomic_DNA"/>
</dbReference>
<reference evidence="2" key="1">
    <citation type="journal article" date="2020" name="Nature">
        <title>Giant virus diversity and host interactions through global metagenomics.</title>
        <authorList>
            <person name="Schulz F."/>
            <person name="Roux S."/>
            <person name="Paez-Espino D."/>
            <person name="Jungbluth S."/>
            <person name="Walsh D.A."/>
            <person name="Denef V.J."/>
            <person name="McMahon K.D."/>
            <person name="Konstantinidis K.T."/>
            <person name="Eloe-Fadrosh E.A."/>
            <person name="Kyrpides N.C."/>
            <person name="Woyke T."/>
        </authorList>
    </citation>
    <scope>NUCLEOTIDE SEQUENCE</scope>
    <source>
        <strain evidence="2">GVMAG-M-3300009155-48</strain>
    </source>
</reference>
<feature type="compositionally biased region" description="Basic residues" evidence="1">
    <location>
        <begin position="20"/>
        <end position="41"/>
    </location>
</feature>
<feature type="compositionally biased region" description="Low complexity" evidence="1">
    <location>
        <begin position="1"/>
        <end position="19"/>
    </location>
</feature>
<proteinExistence type="predicted"/>
<protein>
    <submittedName>
        <fullName evidence="2">Uncharacterized protein</fullName>
    </submittedName>
</protein>
<dbReference type="AlphaFoldDB" id="A0A6C0ERJ5"/>
<accession>A0A6C0ERJ5</accession>
<evidence type="ECO:0000256" key="1">
    <source>
        <dbReference type="SAM" id="MobiDB-lite"/>
    </source>
</evidence>
<sequence length="109" mass="12725">MPRIPSDSSSKSKSSSTKSKSSRKSRKTAKRTVKRELKGKKMPPTQIERIISYEKSSELIEHNEEYYEKMRQIMLNLRFDRDENLAKILVFRVAMSKATVESKRKIGLM</sequence>
<evidence type="ECO:0000313" key="2">
    <source>
        <dbReference type="EMBL" id="QHT31598.1"/>
    </source>
</evidence>
<organism evidence="2">
    <name type="scientific">viral metagenome</name>
    <dbReference type="NCBI Taxonomy" id="1070528"/>
    <lineage>
        <taxon>unclassified sequences</taxon>
        <taxon>metagenomes</taxon>
        <taxon>organismal metagenomes</taxon>
    </lineage>
</organism>
<feature type="region of interest" description="Disordered" evidence="1">
    <location>
        <begin position="1"/>
        <end position="44"/>
    </location>
</feature>